<evidence type="ECO:0000256" key="1">
    <source>
        <dbReference type="ARBA" id="ARBA00012452"/>
    </source>
</evidence>
<keyword evidence="5" id="KW-0812">Transmembrane</keyword>
<proteinExistence type="inferred from homology"/>
<dbReference type="PANTHER" id="PTHR43900:SF3">
    <property type="entry name" value="GLUTATHIONE S-TRANSFERASE RHO"/>
    <property type="match status" value="1"/>
</dbReference>
<dbReference type="EC" id="2.5.1.18" evidence="1"/>
<feature type="domain" description="GST N-terminal" evidence="6">
    <location>
        <begin position="1"/>
        <end position="85"/>
    </location>
</feature>
<dbReference type="Gene3D" id="1.20.1050.10">
    <property type="match status" value="1"/>
</dbReference>
<comment type="catalytic activity">
    <reaction evidence="3">
        <text>RX + glutathione = an S-substituted glutathione + a halide anion + H(+)</text>
        <dbReference type="Rhea" id="RHEA:16437"/>
        <dbReference type="ChEBI" id="CHEBI:15378"/>
        <dbReference type="ChEBI" id="CHEBI:16042"/>
        <dbReference type="ChEBI" id="CHEBI:17792"/>
        <dbReference type="ChEBI" id="CHEBI:57925"/>
        <dbReference type="ChEBI" id="CHEBI:90779"/>
        <dbReference type="EC" id="2.5.1.18"/>
    </reaction>
</comment>
<dbReference type="FunFam" id="3.40.30.10:FF:000039">
    <property type="entry name" value="Glutathione S-transferase domain"/>
    <property type="match status" value="1"/>
</dbReference>
<comment type="similarity">
    <text evidence="4">Belongs to the GST superfamily.</text>
</comment>
<keyword evidence="2" id="KW-0808">Transferase</keyword>
<keyword evidence="5" id="KW-1133">Transmembrane helix</keyword>
<gene>
    <name evidence="8" type="ORF">QCA50_019798</name>
</gene>
<feature type="transmembrane region" description="Helical" evidence="5">
    <location>
        <begin position="210"/>
        <end position="231"/>
    </location>
</feature>
<dbReference type="GO" id="GO:0004364">
    <property type="term" value="F:glutathione transferase activity"/>
    <property type="evidence" value="ECO:0007669"/>
    <property type="project" value="UniProtKB-EC"/>
</dbReference>
<dbReference type="Proteomes" id="UP001385951">
    <property type="component" value="Unassembled WGS sequence"/>
</dbReference>
<dbReference type="InterPro" id="IPR036249">
    <property type="entry name" value="Thioredoxin-like_sf"/>
</dbReference>
<dbReference type="SFLD" id="SFLDG00358">
    <property type="entry name" value="Main_(cytGST)"/>
    <property type="match status" value="1"/>
</dbReference>
<dbReference type="InterPro" id="IPR036282">
    <property type="entry name" value="Glutathione-S-Trfase_C_sf"/>
</dbReference>
<dbReference type="SUPFAM" id="SSF52833">
    <property type="entry name" value="Thioredoxin-like"/>
    <property type="match status" value="1"/>
</dbReference>
<dbReference type="GO" id="GO:0005737">
    <property type="term" value="C:cytoplasm"/>
    <property type="evidence" value="ECO:0007669"/>
    <property type="project" value="TreeGrafter"/>
</dbReference>
<dbReference type="Pfam" id="PF00043">
    <property type="entry name" value="GST_C"/>
    <property type="match status" value="1"/>
</dbReference>
<accession>A0AAW0FD00</accession>
<dbReference type="InterPro" id="IPR010987">
    <property type="entry name" value="Glutathione-S-Trfase_C-like"/>
</dbReference>
<dbReference type="InterPro" id="IPR040079">
    <property type="entry name" value="Glutathione_S-Trfase"/>
</dbReference>
<organism evidence="8 9">
    <name type="scientific">Cerrena zonata</name>
    <dbReference type="NCBI Taxonomy" id="2478898"/>
    <lineage>
        <taxon>Eukaryota</taxon>
        <taxon>Fungi</taxon>
        <taxon>Dikarya</taxon>
        <taxon>Basidiomycota</taxon>
        <taxon>Agaricomycotina</taxon>
        <taxon>Agaricomycetes</taxon>
        <taxon>Polyporales</taxon>
        <taxon>Cerrenaceae</taxon>
        <taxon>Cerrena</taxon>
    </lineage>
</organism>
<evidence type="ECO:0000259" key="7">
    <source>
        <dbReference type="PROSITE" id="PS50405"/>
    </source>
</evidence>
<sequence length="244" mass="27364">MTIHLYGASFSTCVRRVALVAKELGVEYVLHPVNFAKGEHKDPAFLEHQPFGQVPYIVDDANDNFELYESRAIARYLVRQYGPQSGLIPTDPKKLAKFEQAASVEASNFDPHAGPVLFEKLIAPMHGLTSNEANLQKHLTVLYAKLDAYDVILGKSKYLAGDDITLADLAHLPHGYMLTTKAGYADTLINDKRPNVTRYEWCRVGIRIPYTIDISIFIFIDGGTISVLVLLGKQSRMVRKWLKE</sequence>
<dbReference type="InterPro" id="IPR004045">
    <property type="entry name" value="Glutathione_S-Trfase_N"/>
</dbReference>
<dbReference type="SUPFAM" id="SSF47616">
    <property type="entry name" value="GST C-terminal domain-like"/>
    <property type="match status" value="1"/>
</dbReference>
<dbReference type="EMBL" id="JASBNA010000093">
    <property type="protein sequence ID" value="KAK7677204.1"/>
    <property type="molecule type" value="Genomic_DNA"/>
</dbReference>
<evidence type="ECO:0000256" key="3">
    <source>
        <dbReference type="ARBA" id="ARBA00047960"/>
    </source>
</evidence>
<dbReference type="GO" id="GO:0006749">
    <property type="term" value="P:glutathione metabolic process"/>
    <property type="evidence" value="ECO:0007669"/>
    <property type="project" value="TreeGrafter"/>
</dbReference>
<dbReference type="InterPro" id="IPR004046">
    <property type="entry name" value="GST_C"/>
</dbReference>
<dbReference type="SFLD" id="SFLDS00019">
    <property type="entry name" value="Glutathione_Transferase_(cytos"/>
    <property type="match status" value="1"/>
</dbReference>
<dbReference type="PROSITE" id="PS50404">
    <property type="entry name" value="GST_NTER"/>
    <property type="match status" value="1"/>
</dbReference>
<dbReference type="AlphaFoldDB" id="A0AAW0FD00"/>
<evidence type="ECO:0000313" key="8">
    <source>
        <dbReference type="EMBL" id="KAK7677204.1"/>
    </source>
</evidence>
<reference evidence="8 9" key="1">
    <citation type="submission" date="2022-09" db="EMBL/GenBank/DDBJ databases">
        <authorList>
            <person name="Palmer J.M."/>
        </authorList>
    </citation>
    <scope>NUCLEOTIDE SEQUENCE [LARGE SCALE GENOMIC DNA]</scope>
    <source>
        <strain evidence="8 9">DSM 7382</strain>
    </source>
</reference>
<dbReference type="GO" id="GO:0043295">
    <property type="term" value="F:glutathione binding"/>
    <property type="evidence" value="ECO:0007669"/>
    <property type="project" value="TreeGrafter"/>
</dbReference>
<feature type="domain" description="GST C-terminal" evidence="7">
    <location>
        <begin position="91"/>
        <end position="199"/>
    </location>
</feature>
<evidence type="ECO:0000256" key="5">
    <source>
        <dbReference type="SAM" id="Phobius"/>
    </source>
</evidence>
<keyword evidence="9" id="KW-1185">Reference proteome</keyword>
<dbReference type="PANTHER" id="PTHR43900">
    <property type="entry name" value="GLUTATHIONE S-TRANSFERASE RHO"/>
    <property type="match status" value="1"/>
</dbReference>
<dbReference type="PROSITE" id="PS50405">
    <property type="entry name" value="GST_CTER"/>
    <property type="match status" value="1"/>
</dbReference>
<keyword evidence="5" id="KW-0472">Membrane</keyword>
<name>A0AAW0FD00_9APHY</name>
<evidence type="ECO:0000313" key="9">
    <source>
        <dbReference type="Proteomes" id="UP001385951"/>
    </source>
</evidence>
<evidence type="ECO:0000256" key="4">
    <source>
        <dbReference type="RuleBase" id="RU003494"/>
    </source>
</evidence>
<protein>
    <recommendedName>
        <fullName evidence="1">glutathione transferase</fullName>
        <ecNumber evidence="1">2.5.1.18</ecNumber>
    </recommendedName>
</protein>
<dbReference type="Pfam" id="PF02798">
    <property type="entry name" value="GST_N"/>
    <property type="match status" value="1"/>
</dbReference>
<evidence type="ECO:0000256" key="2">
    <source>
        <dbReference type="ARBA" id="ARBA00022679"/>
    </source>
</evidence>
<evidence type="ECO:0000259" key="6">
    <source>
        <dbReference type="PROSITE" id="PS50404"/>
    </source>
</evidence>
<comment type="caution">
    <text evidence="8">The sequence shown here is derived from an EMBL/GenBank/DDBJ whole genome shotgun (WGS) entry which is preliminary data.</text>
</comment>
<dbReference type="Gene3D" id="3.40.30.10">
    <property type="entry name" value="Glutaredoxin"/>
    <property type="match status" value="1"/>
</dbReference>